<feature type="transmembrane region" description="Helical" evidence="1">
    <location>
        <begin position="143"/>
        <end position="169"/>
    </location>
</feature>
<keyword evidence="3" id="KW-1185">Reference proteome</keyword>
<feature type="transmembrane region" description="Helical" evidence="1">
    <location>
        <begin position="109"/>
        <end position="131"/>
    </location>
</feature>
<evidence type="ECO:0000256" key="1">
    <source>
        <dbReference type="SAM" id="Phobius"/>
    </source>
</evidence>
<dbReference type="Gene3D" id="1.10.10.10">
    <property type="entry name" value="Winged helix-like DNA-binding domain superfamily/Winged helix DNA-binding domain"/>
    <property type="match status" value="1"/>
</dbReference>
<comment type="caution">
    <text evidence="2">The sequence shown here is derived from an EMBL/GenBank/DDBJ whole genome shotgun (WGS) entry which is preliminary data.</text>
</comment>
<accession>A0ABU2FUJ4</accession>
<keyword evidence="1" id="KW-0472">Membrane</keyword>
<name>A0ABU2FUJ4_9EURY</name>
<sequence>MAQVPSEFEAEFEARGETFFAIAELLYATPDRQYTQDELAERFGCSNQTISNHTTEMEEWLDRRDGQTTFAWDVDMYDPGHTETTMAVRRFYADLWAFLKKHTRTGPGAFALLGFTMLLTGTVVFSFYVGFALELVAESALPVGVYLGIAIGCLVTGVIVTLCAPYMAWVSGVLWPRLPGSPFEKEE</sequence>
<protein>
    <submittedName>
        <fullName evidence="2">Helix-turn-helix domain-containing protein</fullName>
    </submittedName>
</protein>
<dbReference type="RefSeq" id="WP_310902105.1">
    <property type="nucleotide sequence ID" value="NZ_JAMQOS010000008.1"/>
</dbReference>
<proteinExistence type="predicted"/>
<reference evidence="2 3" key="1">
    <citation type="submission" date="2022-06" db="EMBL/GenBank/DDBJ databases">
        <title>Halomicroarcula sp. a new haloarchaeum isolate from saline soil.</title>
        <authorList>
            <person name="Strakova D."/>
            <person name="Galisteo C."/>
            <person name="Sanchez-Porro C."/>
            <person name="Ventosa A."/>
        </authorList>
    </citation>
    <scope>NUCLEOTIDE SEQUENCE [LARGE SCALE GENOMIC DNA]</scope>
    <source>
        <strain evidence="2 3">S3CR25-11</strain>
    </source>
</reference>
<organism evidence="2 3">
    <name type="scientific">Haloarcula onubensis</name>
    <dbReference type="NCBI Taxonomy" id="2950539"/>
    <lineage>
        <taxon>Archaea</taxon>
        <taxon>Methanobacteriati</taxon>
        <taxon>Methanobacteriota</taxon>
        <taxon>Stenosarchaea group</taxon>
        <taxon>Halobacteria</taxon>
        <taxon>Halobacteriales</taxon>
        <taxon>Haloarculaceae</taxon>
        <taxon>Haloarcula</taxon>
    </lineage>
</organism>
<keyword evidence="1" id="KW-0812">Transmembrane</keyword>
<gene>
    <name evidence="2" type="ORF">NDI86_20305</name>
</gene>
<keyword evidence="1" id="KW-1133">Transmembrane helix</keyword>
<dbReference type="InterPro" id="IPR036388">
    <property type="entry name" value="WH-like_DNA-bd_sf"/>
</dbReference>
<dbReference type="EMBL" id="JAMQOS010000008">
    <property type="protein sequence ID" value="MDS0284442.1"/>
    <property type="molecule type" value="Genomic_DNA"/>
</dbReference>
<evidence type="ECO:0000313" key="3">
    <source>
        <dbReference type="Proteomes" id="UP001268864"/>
    </source>
</evidence>
<evidence type="ECO:0000313" key="2">
    <source>
        <dbReference type="EMBL" id="MDS0284442.1"/>
    </source>
</evidence>
<dbReference type="Proteomes" id="UP001268864">
    <property type="component" value="Unassembled WGS sequence"/>
</dbReference>